<dbReference type="Proteomes" id="UP001148614">
    <property type="component" value="Unassembled WGS sequence"/>
</dbReference>
<evidence type="ECO:0000259" key="1">
    <source>
        <dbReference type="Pfam" id="PF12770"/>
    </source>
</evidence>
<dbReference type="InterPro" id="IPR024983">
    <property type="entry name" value="CHAT_dom"/>
</dbReference>
<proteinExistence type="predicted"/>
<evidence type="ECO:0000313" key="2">
    <source>
        <dbReference type="EMBL" id="KAJ3577748.1"/>
    </source>
</evidence>
<comment type="caution">
    <text evidence="2">The sequence shown here is derived from an EMBL/GenBank/DDBJ whole genome shotgun (WGS) entry which is preliminary data.</text>
</comment>
<feature type="domain" description="CHAT" evidence="1">
    <location>
        <begin position="297"/>
        <end position="620"/>
    </location>
</feature>
<organism evidence="2 3">
    <name type="scientific">Xylaria arbuscula</name>
    <dbReference type="NCBI Taxonomy" id="114810"/>
    <lineage>
        <taxon>Eukaryota</taxon>
        <taxon>Fungi</taxon>
        <taxon>Dikarya</taxon>
        <taxon>Ascomycota</taxon>
        <taxon>Pezizomycotina</taxon>
        <taxon>Sordariomycetes</taxon>
        <taxon>Xylariomycetidae</taxon>
        <taxon>Xylariales</taxon>
        <taxon>Xylariaceae</taxon>
        <taxon>Xylaria</taxon>
    </lineage>
</organism>
<protein>
    <recommendedName>
        <fullName evidence="1">CHAT domain-containing protein</fullName>
    </recommendedName>
</protein>
<evidence type="ECO:0000313" key="3">
    <source>
        <dbReference type="Proteomes" id="UP001148614"/>
    </source>
</evidence>
<keyword evidence="3" id="KW-1185">Reference proteome</keyword>
<dbReference type="AlphaFoldDB" id="A0A9W8TNT3"/>
<sequence length="621" mass="69326">MADLETAIQRVQESLDLTPDNHPDKAGRLQDLGIGYRDRYQRTGAMADLETAIEQFKKAMDHSSSPTLDRLRPSMRLLQLHAQVNNWSLAYSVASTAVSLITLLTPRALENSDKQHLLAEVVGLASDAAAVAVRAGKTPYEAIQLLELGRGVIVGSMDEMRANISDLQYKHPELAREYMKFRDQLDVQRLPTHQAEPIITTNQINDRYNAGQKLEEITQSIRRLPGFDRFLLAPSQEELKLAAASGPIVIINVSDYCCDALVVQKSGLRALRLSRLHSSDIQTRAAALTNMESLDMEVLEWLWDTIAEPVLNALGFTESPSDCWPRMWWIPTGPLTKFPLHAAGYHSRSFDTVLDRVISSYGSSVKALSQSRHNSVNEKVLQGSETAVLVGMQELRYAPQEVNELEPICTSMQLQVKVLLSNPCQKDILASLNECRVFHFAGHGKTDPLDPLKSALILNDGPLTVASLFETNLRSRKPFLAYLSACGTGQVKHDASIDEGLHLVSACQLAGFQHVIGTLWEVNDKSCVDVATLTYKWMQKQHMSDKSVSEGLHHACRRLRGQWVSENSARQAAHRDRTVHIDRQTAMEESRSVQGNTRVPRDIIPCDDIPLYWVPYVHFGV</sequence>
<gene>
    <name evidence="2" type="ORF">NPX13_g2817</name>
</gene>
<accession>A0A9W8TNT3</accession>
<reference evidence="2" key="1">
    <citation type="submission" date="2022-07" db="EMBL/GenBank/DDBJ databases">
        <title>Genome Sequence of Xylaria arbuscula.</title>
        <authorList>
            <person name="Buettner E."/>
        </authorList>
    </citation>
    <scope>NUCLEOTIDE SEQUENCE</scope>
    <source>
        <strain evidence="2">VT107</strain>
    </source>
</reference>
<dbReference type="Pfam" id="PF12770">
    <property type="entry name" value="CHAT"/>
    <property type="match status" value="1"/>
</dbReference>
<dbReference type="VEuPathDB" id="FungiDB:F4678DRAFT_413442"/>
<dbReference type="EMBL" id="JANPWZ010000315">
    <property type="protein sequence ID" value="KAJ3577748.1"/>
    <property type="molecule type" value="Genomic_DNA"/>
</dbReference>
<name>A0A9W8TNT3_9PEZI</name>